<feature type="chain" id="PRO_5043712415" evidence="1">
    <location>
        <begin position="23"/>
        <end position="275"/>
    </location>
</feature>
<evidence type="ECO:0000313" key="2">
    <source>
        <dbReference type="EMBL" id="MDQ9071299.1"/>
    </source>
</evidence>
<dbReference type="Pfam" id="PF10670">
    <property type="entry name" value="DUF4198"/>
    <property type="match status" value="1"/>
</dbReference>
<reference evidence="2" key="1">
    <citation type="submission" date="2023-08" db="EMBL/GenBank/DDBJ databases">
        <title>Emergence of clinically-relevant ST2 carbapenem-resistant Acinetobacter baumannii strains in hospital sewages in Zhejiang, East of China.</title>
        <authorList>
            <person name="Kaichao C."/>
            <person name="Zhang R."/>
        </authorList>
    </citation>
    <scope>NUCLEOTIDE SEQUENCE</scope>
    <source>
        <strain evidence="2">M-SY-60</strain>
    </source>
</reference>
<sequence>MSILKKVLILSSGLFLLQQAHAHAPYVAPLNFQTYNLNTSIIAGFYDNPFASEVALKNFKFIKITPDGTKSDIADQEWAQTQTLSQYSLDNKVDGTYRIRGVREGKETRYAKIGQQWKLIVASNPTQDPLPDHVILEKDLPKKATIKTVKTTDIVETFVSRKSLSEPAVKAQQAGFNVEFSTHPNQFKTKQNIQLKVTNQGQAVANAKVEILAQTTNFSHESTVQSLKTDQNGMLTFQIDKANQYLMIIEDQESFDLKKNELNRYRYTLSFNVGE</sequence>
<comment type="caution">
    <text evidence="2">The sequence shown here is derived from an EMBL/GenBank/DDBJ whole genome shotgun (WGS) entry which is preliminary data.</text>
</comment>
<dbReference type="AlphaFoldDB" id="A0AAW8JM90"/>
<dbReference type="RefSeq" id="WP_308955669.1">
    <property type="nucleotide sequence ID" value="NZ_JAVICY010000006.1"/>
</dbReference>
<proteinExistence type="predicted"/>
<accession>A0AAW8JM90</accession>
<keyword evidence="1" id="KW-0732">Signal</keyword>
<dbReference type="Proteomes" id="UP001243195">
    <property type="component" value="Unassembled WGS sequence"/>
</dbReference>
<organism evidence="2 3">
    <name type="scientific">Acinetobacter gerneri</name>
    <dbReference type="NCBI Taxonomy" id="202952"/>
    <lineage>
        <taxon>Bacteria</taxon>
        <taxon>Pseudomonadati</taxon>
        <taxon>Pseudomonadota</taxon>
        <taxon>Gammaproteobacteria</taxon>
        <taxon>Moraxellales</taxon>
        <taxon>Moraxellaceae</taxon>
        <taxon>Acinetobacter</taxon>
    </lineage>
</organism>
<name>A0AAW8JM90_9GAMM</name>
<evidence type="ECO:0000313" key="3">
    <source>
        <dbReference type="Proteomes" id="UP001243195"/>
    </source>
</evidence>
<gene>
    <name evidence="2" type="ORF">RFH51_07510</name>
</gene>
<evidence type="ECO:0000256" key="1">
    <source>
        <dbReference type="SAM" id="SignalP"/>
    </source>
</evidence>
<dbReference type="EMBL" id="JAVIDA010000007">
    <property type="protein sequence ID" value="MDQ9071299.1"/>
    <property type="molecule type" value="Genomic_DNA"/>
</dbReference>
<dbReference type="InterPro" id="IPR019613">
    <property type="entry name" value="DUF4198"/>
</dbReference>
<protein>
    <submittedName>
        <fullName evidence="2">DUF4198 domain-containing protein</fullName>
    </submittedName>
</protein>
<feature type="signal peptide" evidence="1">
    <location>
        <begin position="1"/>
        <end position="22"/>
    </location>
</feature>